<reference evidence="3" key="1">
    <citation type="submission" date="2025-08" db="UniProtKB">
        <authorList>
            <consortium name="RefSeq"/>
        </authorList>
    </citation>
    <scope>IDENTIFICATION</scope>
    <source>
        <tissue evidence="3">Thorax and Abdomen</tissue>
    </source>
</reference>
<dbReference type="KEGG" id="nlo:107226311"/>
<dbReference type="GeneID" id="107226311"/>
<organism evidence="3">
    <name type="scientific">Neodiprion lecontei</name>
    <name type="common">Redheaded pine sawfly</name>
    <dbReference type="NCBI Taxonomy" id="441921"/>
    <lineage>
        <taxon>Eukaryota</taxon>
        <taxon>Metazoa</taxon>
        <taxon>Ecdysozoa</taxon>
        <taxon>Arthropoda</taxon>
        <taxon>Hexapoda</taxon>
        <taxon>Insecta</taxon>
        <taxon>Pterygota</taxon>
        <taxon>Neoptera</taxon>
        <taxon>Endopterygota</taxon>
        <taxon>Hymenoptera</taxon>
        <taxon>Tenthredinoidea</taxon>
        <taxon>Diprionidae</taxon>
        <taxon>Diprioninae</taxon>
        <taxon>Neodiprion</taxon>
    </lineage>
</organism>
<evidence type="ECO:0000256" key="1">
    <source>
        <dbReference type="SAM" id="MobiDB-lite"/>
    </source>
</evidence>
<feature type="compositionally biased region" description="Basic and acidic residues" evidence="1">
    <location>
        <begin position="30"/>
        <end position="40"/>
    </location>
</feature>
<dbReference type="InterPro" id="IPR039169">
    <property type="entry name" value="Abitram"/>
</dbReference>
<dbReference type="GO" id="GO:0051015">
    <property type="term" value="F:actin filament binding"/>
    <property type="evidence" value="ECO:0007669"/>
    <property type="project" value="TreeGrafter"/>
</dbReference>
<accession>A0A6J0C5H5</accession>
<dbReference type="GO" id="GO:0032433">
    <property type="term" value="C:filopodium tip"/>
    <property type="evidence" value="ECO:0007669"/>
    <property type="project" value="TreeGrafter"/>
</dbReference>
<dbReference type="SUPFAM" id="SSF51230">
    <property type="entry name" value="Single hybrid motif"/>
    <property type="match status" value="1"/>
</dbReference>
<dbReference type="Gene3D" id="2.40.50.100">
    <property type="match status" value="1"/>
</dbReference>
<protein>
    <submittedName>
        <fullName evidence="3">Protein Abitram</fullName>
    </submittedName>
</protein>
<name>A0A6J0C5H5_NEOLC</name>
<feature type="region of interest" description="Disordered" evidence="1">
    <location>
        <begin position="1"/>
        <end position="40"/>
    </location>
</feature>
<dbReference type="GO" id="GO:0051489">
    <property type="term" value="P:regulation of filopodium assembly"/>
    <property type="evidence" value="ECO:0007669"/>
    <property type="project" value="TreeGrafter"/>
</dbReference>
<evidence type="ECO:0000313" key="2">
    <source>
        <dbReference type="Proteomes" id="UP000829291"/>
    </source>
</evidence>
<dbReference type="GO" id="GO:0030833">
    <property type="term" value="P:regulation of actin filament polymerization"/>
    <property type="evidence" value="ECO:0007669"/>
    <property type="project" value="TreeGrafter"/>
</dbReference>
<dbReference type="GO" id="GO:0030425">
    <property type="term" value="C:dendrite"/>
    <property type="evidence" value="ECO:0007669"/>
    <property type="project" value="TreeGrafter"/>
</dbReference>
<dbReference type="Proteomes" id="UP000829291">
    <property type="component" value="Chromosome 6"/>
</dbReference>
<dbReference type="InterPro" id="IPR011053">
    <property type="entry name" value="Single_hybrid_motif"/>
</dbReference>
<dbReference type="AlphaFoldDB" id="A0A6J0C5H5"/>
<sequence length="231" mass="26303">MNHELPTDSPEPEVKRRKVSEMNKAQSLEHAVRETEEKRSIPIEDSEAIENRKELHILNSFKPTPAFPNVTERYLTPYYYVNEESPGDDTCIWVHSNRICLISLAPSHDIIKMQKNIKCINFKITEKLDRASNKVSGKSKHGAQPLQPSSTICSIECEHGGNYSVKCNMTGKLMEINDALLKKPELLFEPPHRGGYLAIALPNINRFEILTTELLSQERYNAKMAIRQTAT</sequence>
<proteinExistence type="predicted"/>
<dbReference type="GO" id="GO:0048813">
    <property type="term" value="P:dendrite morphogenesis"/>
    <property type="evidence" value="ECO:0007669"/>
    <property type="project" value="TreeGrafter"/>
</dbReference>
<dbReference type="GO" id="GO:0003785">
    <property type="term" value="F:actin monomer binding"/>
    <property type="evidence" value="ECO:0007669"/>
    <property type="project" value="TreeGrafter"/>
</dbReference>
<gene>
    <name evidence="3" type="primary">LOC107226311</name>
</gene>
<dbReference type="PANTHER" id="PTHR13651:SF0">
    <property type="entry name" value="PROTEIN ABITRAM"/>
    <property type="match status" value="1"/>
</dbReference>
<dbReference type="RefSeq" id="XP_015522571.1">
    <property type="nucleotide sequence ID" value="XM_015667085.2"/>
</dbReference>
<dbReference type="GO" id="GO:0030027">
    <property type="term" value="C:lamellipodium"/>
    <property type="evidence" value="ECO:0007669"/>
    <property type="project" value="TreeGrafter"/>
</dbReference>
<evidence type="ECO:0000313" key="3">
    <source>
        <dbReference type="RefSeq" id="XP_015522571.1"/>
    </source>
</evidence>
<dbReference type="GO" id="GO:0005634">
    <property type="term" value="C:nucleus"/>
    <property type="evidence" value="ECO:0007669"/>
    <property type="project" value="TreeGrafter"/>
</dbReference>
<keyword evidence="2" id="KW-1185">Reference proteome</keyword>
<dbReference type="PANTHER" id="PTHR13651">
    <property type="entry name" value="PROTEIN ABITRAM"/>
    <property type="match status" value="1"/>
</dbReference>
<dbReference type="OrthoDB" id="48130at2759"/>